<dbReference type="RefSeq" id="WP_141610925.1">
    <property type="nucleotide sequence ID" value="NZ_VIGC02000019.1"/>
</dbReference>
<keyword evidence="2" id="KW-1185">Reference proteome</keyword>
<dbReference type="EMBL" id="VIGC01000019">
    <property type="protein sequence ID" value="TQE94883.1"/>
    <property type="molecule type" value="Genomic_DNA"/>
</dbReference>
<evidence type="ECO:0000313" key="2">
    <source>
        <dbReference type="Proteomes" id="UP000317371"/>
    </source>
</evidence>
<organism evidence="1 2">
    <name type="scientific">Litorilinea aerophila</name>
    <dbReference type="NCBI Taxonomy" id="1204385"/>
    <lineage>
        <taxon>Bacteria</taxon>
        <taxon>Bacillati</taxon>
        <taxon>Chloroflexota</taxon>
        <taxon>Caldilineae</taxon>
        <taxon>Caldilineales</taxon>
        <taxon>Caldilineaceae</taxon>
        <taxon>Litorilinea</taxon>
    </lineage>
</organism>
<name>A0A540VFI9_9CHLR</name>
<comment type="caution">
    <text evidence="1">The sequence shown here is derived from an EMBL/GenBank/DDBJ whole genome shotgun (WGS) entry which is preliminary data.</text>
</comment>
<protein>
    <submittedName>
        <fullName evidence="1">Uncharacterized protein</fullName>
    </submittedName>
</protein>
<proteinExistence type="predicted"/>
<dbReference type="Proteomes" id="UP000317371">
    <property type="component" value="Unassembled WGS sequence"/>
</dbReference>
<reference evidence="1 2" key="1">
    <citation type="submission" date="2019-06" db="EMBL/GenBank/DDBJ databases">
        <title>Genome sequence of Litorilinea aerophila BAA-2444.</title>
        <authorList>
            <person name="Maclea K.S."/>
            <person name="Maurais E.G."/>
            <person name="Iannazzi L.C."/>
        </authorList>
    </citation>
    <scope>NUCLEOTIDE SEQUENCE [LARGE SCALE GENOMIC DNA]</scope>
    <source>
        <strain evidence="1 2">ATCC BAA-2444</strain>
    </source>
</reference>
<gene>
    <name evidence="1" type="ORF">FKZ61_14810</name>
</gene>
<dbReference type="InParanoid" id="A0A540VFI9"/>
<evidence type="ECO:0000313" key="1">
    <source>
        <dbReference type="EMBL" id="TQE94883.1"/>
    </source>
</evidence>
<sequence length="62" mass="6595">MDGLTLAGLVRAHLALATLVQEHGRIIAVCHGFAYPEALEAAVMQYVAHKLTALDIPLDDGL</sequence>
<dbReference type="AlphaFoldDB" id="A0A540VFI9"/>
<accession>A0A540VFI9</accession>